<keyword evidence="1" id="KW-0012">Acyltransferase</keyword>
<sequence>PADVSQTVREAAASEKSSQAIVAALSAVAKDRQRAQRQERTLVIHVLRHAVESRPVLRLVMENLAHGWFESSQLTSSDVPTYVGSTLAYALRDTELYTDVTADRCFLPSYSDSMRASWMTLAWRSARLIDEDEVDRFEALPLNEDGSPQEDAERALIAYLDAKKREPPFAPYELDEESEQLACRIIEFVADEILALRPPGAAPLVSRTPTTVELQSLAAAAKLRVPSAVLPAAGDDEPETLSYRCFLMQCLSELVASFPFALRAVFAARNSAPPLLSPRKPRGKAPAAPIAAAVAAASDDGTGLASAQPTLRVRAPLISHLVHDLIVREATASAQRPRGTTDEPRDGTELDRVVAAAQLQVAAKRAQLSRSVTFWATALLSTICVRHQEGWTTTAPRSAAAADSAAAAATASEITLASLAGCYDRALLAARQLVLDHVVRAFRECLSATAAGTGSTDIIYARLTSLAHLVYKLVIARPISHGRAVDARAQGAAGREDANALKRMLLERGVLDLLTAASSRLNLNHPQSREMLSIFLRPMEHLAKAAVKISREAVLTAWEESGQDRMPLAAGQRGFNMDLLDDDGAAVIDEDEDIPPDLYENSALGLHQNQRVAAGRGADDHYSEDDLMEEDYDDEMFDDGNSSVSDLDSDDEAMDEDIVLDRDAPVDSDAMEMDAIMHEGDEDDELDQSDVSGDEVGYSSRDDEHHSSADENADDDDDDGDVDDDDDSDDGDDDDGDDVEDDDDDDDDLRATFRLALGGAMRLLQEDDGHELEDEEAEIELYGSGLDGDAAGSSADEHGPAGEGGDGWQDLFAGPQATALASLGRQLASRRHGRSRPGSAGRDAPAIRVGRNGSRAESTADDPQSGLESDSGEDSGDNSDESDSFAEGFPDQVEVTTEAIGDDGRSAGLRTRLMPADFIDTLMADLDEARAPTGLRTSIPLRQMAHARPLGIVNGLGGTTAAAFDFSLPRMSALGRPGLAVGSVGSSGHNMAHPLLERGEGADRHGMHARAERVA</sequence>
<proteinExistence type="predicted"/>
<feature type="non-terminal residue" evidence="1">
    <location>
        <position position="1015"/>
    </location>
</feature>
<accession>A0ACC1KZD7</accession>
<comment type="caution">
    <text evidence="1">The sequence shown here is derived from an EMBL/GenBank/DDBJ whole genome shotgun (WGS) entry which is preliminary data.</text>
</comment>
<reference evidence="1" key="1">
    <citation type="submission" date="2022-07" db="EMBL/GenBank/DDBJ databases">
        <title>Phylogenomic reconstructions and comparative analyses of Kickxellomycotina fungi.</title>
        <authorList>
            <person name="Reynolds N.K."/>
            <person name="Stajich J.E."/>
            <person name="Barry K."/>
            <person name="Grigoriev I.V."/>
            <person name="Crous P."/>
            <person name="Smith M.E."/>
        </authorList>
    </citation>
    <scope>NUCLEOTIDE SEQUENCE</scope>
    <source>
        <strain evidence="1">BCRC 34780</strain>
    </source>
</reference>
<keyword evidence="1" id="KW-0808">Transferase</keyword>
<dbReference type="Proteomes" id="UP001140087">
    <property type="component" value="Unassembled WGS sequence"/>
</dbReference>
<protein>
    <submittedName>
        <fullName evidence="1">E3 ubiquitin-protein ligase tom1</fullName>
        <ecNumber evidence="1">2.3.2.26</ecNumber>
    </submittedName>
</protein>
<dbReference type="EMBL" id="JANBUN010001442">
    <property type="protein sequence ID" value="KAJ2798123.1"/>
    <property type="molecule type" value="Genomic_DNA"/>
</dbReference>
<gene>
    <name evidence="1" type="primary">TOM1_2</name>
    <name evidence="1" type="ORF">H4R21_004058</name>
</gene>
<dbReference type="EC" id="2.3.2.26" evidence="1"/>
<organism evidence="1 2">
    <name type="scientific">Coemansia helicoidea</name>
    <dbReference type="NCBI Taxonomy" id="1286919"/>
    <lineage>
        <taxon>Eukaryota</taxon>
        <taxon>Fungi</taxon>
        <taxon>Fungi incertae sedis</taxon>
        <taxon>Zoopagomycota</taxon>
        <taxon>Kickxellomycotina</taxon>
        <taxon>Kickxellomycetes</taxon>
        <taxon>Kickxellales</taxon>
        <taxon>Kickxellaceae</taxon>
        <taxon>Coemansia</taxon>
    </lineage>
</organism>
<evidence type="ECO:0000313" key="1">
    <source>
        <dbReference type="EMBL" id="KAJ2798123.1"/>
    </source>
</evidence>
<keyword evidence="2" id="KW-1185">Reference proteome</keyword>
<evidence type="ECO:0000313" key="2">
    <source>
        <dbReference type="Proteomes" id="UP001140087"/>
    </source>
</evidence>
<feature type="non-terminal residue" evidence="1">
    <location>
        <position position="1"/>
    </location>
</feature>
<name>A0ACC1KZD7_9FUNG</name>